<protein>
    <submittedName>
        <fullName evidence="2">Molybdenum cofactor cytidylyltransferase</fullName>
    </submittedName>
</protein>
<sequence>MIPSAKATDEIISDTITPGVITPNVVTTDAVILAAGYSSRADGFKMQFQMNDKAVIQHVIEAFLPICINIFVVGGFQYEKLLPLIEPYGDKVKLVINKEFENGMFSSVQTGAKHVLSEQFFITPGDYPLITTKICSSILSAGKAYVVPSFHMKGGHPILINSRCIEKLLSENVEGNLKSFLKKLPVEYININDDGIIYDLDTREDYMKLQTIMNERGQL</sequence>
<dbReference type="CDD" id="cd04182">
    <property type="entry name" value="GT_2_like_f"/>
    <property type="match status" value="1"/>
</dbReference>
<proteinExistence type="predicted"/>
<dbReference type="PANTHER" id="PTHR43777">
    <property type="entry name" value="MOLYBDENUM COFACTOR CYTIDYLYLTRANSFERASE"/>
    <property type="match status" value="1"/>
</dbReference>
<dbReference type="Gene3D" id="3.90.550.10">
    <property type="entry name" value="Spore Coat Polysaccharide Biosynthesis Protein SpsA, Chain A"/>
    <property type="match status" value="1"/>
</dbReference>
<feature type="domain" description="MobA-like NTP transferase" evidence="1">
    <location>
        <begin position="30"/>
        <end position="184"/>
    </location>
</feature>
<keyword evidence="3" id="KW-1185">Reference proteome</keyword>
<keyword evidence="2" id="KW-0548">Nucleotidyltransferase</keyword>
<name>A0A1I0RAF6_9FIRM</name>
<evidence type="ECO:0000313" key="2">
    <source>
        <dbReference type="EMBL" id="SEW37824.1"/>
    </source>
</evidence>
<dbReference type="EMBL" id="FOJI01000013">
    <property type="protein sequence ID" value="SEW37824.1"/>
    <property type="molecule type" value="Genomic_DNA"/>
</dbReference>
<dbReference type="InterPro" id="IPR029044">
    <property type="entry name" value="Nucleotide-diphossugar_trans"/>
</dbReference>
<dbReference type="Proteomes" id="UP000199701">
    <property type="component" value="Unassembled WGS sequence"/>
</dbReference>
<dbReference type="AlphaFoldDB" id="A0A1I0RAF6"/>
<dbReference type="STRING" id="99656.SAMN05421659_11379"/>
<evidence type="ECO:0000313" key="3">
    <source>
        <dbReference type="Proteomes" id="UP000199701"/>
    </source>
</evidence>
<accession>A0A1I0RAF6</accession>
<reference evidence="2 3" key="1">
    <citation type="submission" date="2016-10" db="EMBL/GenBank/DDBJ databases">
        <authorList>
            <person name="de Groot N.N."/>
        </authorList>
    </citation>
    <scope>NUCLEOTIDE SEQUENCE [LARGE SCALE GENOMIC DNA]</scope>
    <source>
        <strain evidence="2 3">DSM 9179</strain>
    </source>
</reference>
<dbReference type="PANTHER" id="PTHR43777:SF1">
    <property type="entry name" value="MOLYBDENUM COFACTOR CYTIDYLYLTRANSFERASE"/>
    <property type="match status" value="1"/>
</dbReference>
<gene>
    <name evidence="2" type="ORF">SAMN05421659_11379</name>
</gene>
<evidence type="ECO:0000259" key="1">
    <source>
        <dbReference type="Pfam" id="PF12804"/>
    </source>
</evidence>
<dbReference type="RefSeq" id="WP_170841435.1">
    <property type="nucleotide sequence ID" value="NZ_FOJI01000013.1"/>
</dbReference>
<organism evidence="2 3">
    <name type="scientific">[Clostridium] fimetarium</name>
    <dbReference type="NCBI Taxonomy" id="99656"/>
    <lineage>
        <taxon>Bacteria</taxon>
        <taxon>Bacillati</taxon>
        <taxon>Bacillota</taxon>
        <taxon>Clostridia</taxon>
        <taxon>Lachnospirales</taxon>
        <taxon>Lachnospiraceae</taxon>
    </lineage>
</organism>
<dbReference type="SUPFAM" id="SSF53448">
    <property type="entry name" value="Nucleotide-diphospho-sugar transferases"/>
    <property type="match status" value="1"/>
</dbReference>
<dbReference type="Pfam" id="PF12804">
    <property type="entry name" value="NTP_transf_3"/>
    <property type="match status" value="1"/>
</dbReference>
<dbReference type="InterPro" id="IPR025877">
    <property type="entry name" value="MobA-like_NTP_Trfase"/>
</dbReference>
<keyword evidence="2" id="KW-0808">Transferase</keyword>
<dbReference type="GO" id="GO:0016779">
    <property type="term" value="F:nucleotidyltransferase activity"/>
    <property type="evidence" value="ECO:0007669"/>
    <property type="project" value="UniProtKB-KW"/>
</dbReference>